<accession>A0A314U766</accession>
<gene>
    <name evidence="1" type="ORF">Pyn_40079</name>
</gene>
<evidence type="ECO:0000313" key="2">
    <source>
        <dbReference type="Proteomes" id="UP000250321"/>
    </source>
</evidence>
<dbReference type="EMBL" id="PJQY01003971">
    <property type="protein sequence ID" value="PQM33080.1"/>
    <property type="molecule type" value="Genomic_DNA"/>
</dbReference>
<evidence type="ECO:0000313" key="1">
    <source>
        <dbReference type="EMBL" id="PQM33080.1"/>
    </source>
</evidence>
<sequence length="294" mass="33179">MNGENNYRDDDGTQASPKLIFETGVDFNAFADSESNEEKLSETTQGMEFETEEVFKLFQDELCKAHDCVLKFNGEIGSISKYEVIPHKKYWHHTVTFDSIDNTLATRASESKDAYEIAILGLNNTLGDVDACLKKKASQEPTQVISTTTSASKLNEYICIDDDIIKVRGIKTKTKVVGNSKRPKNALEKLTKKKKPRNKEECALLEQEPDSRNETIHMPTQSQATMDISQQYYIRTHNTLSNYQQGPTSMMNLLQAELPQEEELSLLSSEGLDLLSFELTCSAKTHDMDIQDVE</sequence>
<comment type="caution">
    <text evidence="1">The sequence shown here is derived from an EMBL/GenBank/DDBJ whole genome shotgun (WGS) entry which is preliminary data.</text>
</comment>
<organism evidence="1 2">
    <name type="scientific">Prunus yedoensis var. nudiflora</name>
    <dbReference type="NCBI Taxonomy" id="2094558"/>
    <lineage>
        <taxon>Eukaryota</taxon>
        <taxon>Viridiplantae</taxon>
        <taxon>Streptophyta</taxon>
        <taxon>Embryophyta</taxon>
        <taxon>Tracheophyta</taxon>
        <taxon>Spermatophyta</taxon>
        <taxon>Magnoliopsida</taxon>
        <taxon>eudicotyledons</taxon>
        <taxon>Gunneridae</taxon>
        <taxon>Pentapetalae</taxon>
        <taxon>rosids</taxon>
        <taxon>fabids</taxon>
        <taxon>Rosales</taxon>
        <taxon>Rosaceae</taxon>
        <taxon>Amygdaloideae</taxon>
        <taxon>Amygdaleae</taxon>
        <taxon>Prunus</taxon>
    </lineage>
</organism>
<protein>
    <submittedName>
        <fullName evidence="1">Protein FAR1-RELATED SEQUENCE 5</fullName>
    </submittedName>
</protein>
<reference evidence="1 2" key="1">
    <citation type="submission" date="2018-02" db="EMBL/GenBank/DDBJ databases">
        <title>Draft genome of wild Prunus yedoensis var. nudiflora.</title>
        <authorList>
            <person name="Baek S."/>
            <person name="Kim J.-H."/>
            <person name="Choi K."/>
            <person name="Kim G.-B."/>
            <person name="Cho A."/>
            <person name="Jang H."/>
            <person name="Shin C.-H."/>
            <person name="Yu H.-J."/>
            <person name="Mun J.-H."/>
        </authorList>
    </citation>
    <scope>NUCLEOTIDE SEQUENCE [LARGE SCALE GENOMIC DNA]</scope>
    <source>
        <strain evidence="2">cv. Jeju island</strain>
        <tissue evidence="1">Leaf</tissue>
    </source>
</reference>
<proteinExistence type="predicted"/>
<name>A0A314U766_PRUYE</name>
<keyword evidence="2" id="KW-1185">Reference proteome</keyword>
<dbReference type="AlphaFoldDB" id="A0A314U766"/>
<dbReference type="OrthoDB" id="2402896at2759"/>
<dbReference type="Proteomes" id="UP000250321">
    <property type="component" value="Unassembled WGS sequence"/>
</dbReference>